<dbReference type="EMBL" id="JAGXEW010000019">
    <property type="protein sequence ID" value="KAK1161151.1"/>
    <property type="molecule type" value="Genomic_DNA"/>
</dbReference>
<dbReference type="GO" id="GO:0005634">
    <property type="term" value="C:nucleus"/>
    <property type="evidence" value="ECO:0007669"/>
    <property type="project" value="UniProtKB-SubCell"/>
</dbReference>
<dbReference type="InterPro" id="IPR036179">
    <property type="entry name" value="Ig-like_dom_sf"/>
</dbReference>
<evidence type="ECO:0000256" key="14">
    <source>
        <dbReference type="SAM" id="Phobius"/>
    </source>
</evidence>
<dbReference type="GO" id="GO:0045143">
    <property type="term" value="P:homologous chromosome segregation"/>
    <property type="evidence" value="ECO:0007669"/>
    <property type="project" value="TreeGrafter"/>
</dbReference>
<dbReference type="PANTHER" id="PTHR10418">
    <property type="entry name" value="SECURIN-3"/>
    <property type="match status" value="1"/>
</dbReference>
<evidence type="ECO:0000256" key="10">
    <source>
        <dbReference type="ARBA" id="ARBA00023036"/>
    </source>
</evidence>
<feature type="transmembrane region" description="Helical" evidence="14">
    <location>
        <begin position="423"/>
        <end position="448"/>
    </location>
</feature>
<keyword evidence="8" id="KW-0159">Chromosome partition</keyword>
<comment type="subcellular location">
    <subcellularLocation>
        <location evidence="2">Cytoplasm</location>
    </subcellularLocation>
    <subcellularLocation>
        <location evidence="1">Nucleus</location>
    </subcellularLocation>
</comment>
<dbReference type="GO" id="GO:0005737">
    <property type="term" value="C:cytoplasm"/>
    <property type="evidence" value="ECO:0007669"/>
    <property type="project" value="UniProtKB-SubCell"/>
</dbReference>
<dbReference type="InterPro" id="IPR003599">
    <property type="entry name" value="Ig_sub"/>
</dbReference>
<dbReference type="PROSITE" id="PS50835">
    <property type="entry name" value="IG_LIKE"/>
    <property type="match status" value="1"/>
</dbReference>
<keyword evidence="11" id="KW-0539">Nucleus</keyword>
<keyword evidence="10" id="KW-0729">SH3-binding</keyword>
<evidence type="ECO:0000313" key="16">
    <source>
        <dbReference type="EMBL" id="KAK1161151.1"/>
    </source>
</evidence>
<evidence type="ECO:0000259" key="15">
    <source>
        <dbReference type="PROSITE" id="PS50835"/>
    </source>
</evidence>
<evidence type="ECO:0000256" key="5">
    <source>
        <dbReference type="ARBA" id="ARBA00022618"/>
    </source>
</evidence>
<evidence type="ECO:0000256" key="7">
    <source>
        <dbReference type="ARBA" id="ARBA00022776"/>
    </source>
</evidence>
<keyword evidence="9" id="KW-0832">Ubl conjugation</keyword>
<dbReference type="AlphaFoldDB" id="A0AAD8D2A6"/>
<evidence type="ECO:0000256" key="11">
    <source>
        <dbReference type="ARBA" id="ARBA00023242"/>
    </source>
</evidence>
<evidence type="ECO:0000256" key="9">
    <source>
        <dbReference type="ARBA" id="ARBA00022843"/>
    </source>
</evidence>
<comment type="caution">
    <text evidence="16">The sequence shown here is derived from an EMBL/GenBank/DDBJ whole genome shotgun (WGS) entry which is preliminary data.</text>
</comment>
<evidence type="ECO:0000256" key="12">
    <source>
        <dbReference type="ARBA" id="ARBA00023306"/>
    </source>
</evidence>
<evidence type="ECO:0000256" key="13">
    <source>
        <dbReference type="ARBA" id="ARBA00039185"/>
    </source>
</evidence>
<proteinExistence type="inferred from homology"/>
<keyword evidence="14" id="KW-1133">Transmembrane helix</keyword>
<keyword evidence="6" id="KW-0677">Repeat</keyword>
<reference evidence="16" key="1">
    <citation type="submission" date="2022-02" db="EMBL/GenBank/DDBJ databases">
        <title>Atlantic sturgeon de novo genome assembly.</title>
        <authorList>
            <person name="Stock M."/>
            <person name="Klopp C."/>
            <person name="Guiguen Y."/>
            <person name="Cabau C."/>
            <person name="Parinello H."/>
            <person name="Santidrian Yebra-Pimentel E."/>
            <person name="Kuhl H."/>
            <person name="Dirks R.P."/>
            <person name="Guessner J."/>
            <person name="Wuertz S."/>
            <person name="Du K."/>
            <person name="Schartl M."/>
        </authorList>
    </citation>
    <scope>NUCLEOTIDE SEQUENCE</scope>
    <source>
        <strain evidence="16">STURGEONOMICS-FGT-2020</strain>
        <tissue evidence="16">Whole blood</tissue>
    </source>
</reference>
<dbReference type="GO" id="GO:0017124">
    <property type="term" value="F:SH3 domain binding"/>
    <property type="evidence" value="ECO:0007669"/>
    <property type="project" value="UniProtKB-KW"/>
</dbReference>
<evidence type="ECO:0000256" key="1">
    <source>
        <dbReference type="ARBA" id="ARBA00004123"/>
    </source>
</evidence>
<dbReference type="GO" id="GO:0051276">
    <property type="term" value="P:chromosome organization"/>
    <property type="evidence" value="ECO:0007669"/>
    <property type="project" value="InterPro"/>
</dbReference>
<sequence>MTHLQSARRALGTVNLISSTRPGVAGIQEKSAAATNIEVKAGMPVKGKAGCPEIERFIPYNPAAFESFDVPEDQRLSHLCLAGLAAPTPKEELDSFSVFHTSMKMSPLKFLEDNFCAEVDSFLQIIENEKAKINSPKMATMIFVDKENGELGTTVGPKKRTRLLSAPAKTFGEKVLQAPRPGKVFGMANPLSARKALGTVNKISSVRPDVSGNKLKSKVAAKPTEKAKVCMPVKERQEYPEIEKFIPYNPVEFESFDVPEDQRLSHLCLAGLAAPAAKEELDSFSVLHSCMKLSPLKSQKGLLQGAFKVIQPHSMNATVGEDVILNCTFKSSSRVGSSNWYKDGVNISNDTPSYRGRLVFSSTDSFKAKDASLKIVNLSLSDSGNYTCRVEALGDSAGCGSGTLLVVGPKRSADKSGVLDVNIWTIIPVAAAVFTVIIIVIIALCFVLQRRDQRRTESRREAIYQNVRTGNVQLNSILEAEDDIPQNFVLSDEDLVYAAIDLEEPTHQLSDVNMSSVIYSTLREVQ</sequence>
<evidence type="ECO:0000256" key="4">
    <source>
        <dbReference type="ARBA" id="ARBA00022490"/>
    </source>
</evidence>
<keyword evidence="5" id="KW-0132">Cell division</keyword>
<dbReference type="Pfam" id="PF07686">
    <property type="entry name" value="V-set"/>
    <property type="match status" value="1"/>
</dbReference>
<keyword evidence="7" id="KW-0498">Mitosis</keyword>
<accession>A0AAD8D2A6</accession>
<dbReference type="SMART" id="SM00409">
    <property type="entry name" value="IG"/>
    <property type="match status" value="1"/>
</dbReference>
<gene>
    <name evidence="16" type="ORF">AOXY_G20067</name>
</gene>
<dbReference type="GO" id="GO:0051301">
    <property type="term" value="P:cell division"/>
    <property type="evidence" value="ECO:0007669"/>
    <property type="project" value="UniProtKB-KW"/>
</dbReference>
<keyword evidence="14" id="KW-0812">Transmembrane</keyword>
<keyword evidence="17" id="KW-1185">Reference proteome</keyword>
<protein>
    <recommendedName>
        <fullName evidence="13">Securin</fullName>
    </recommendedName>
</protein>
<evidence type="ECO:0000256" key="2">
    <source>
        <dbReference type="ARBA" id="ARBA00004496"/>
    </source>
</evidence>
<comment type="similarity">
    <text evidence="3">Belongs to the securin family.</text>
</comment>
<dbReference type="InterPro" id="IPR006940">
    <property type="entry name" value="Securin_separation_inhibitor"/>
</dbReference>
<keyword evidence="4" id="KW-0963">Cytoplasm</keyword>
<dbReference type="Pfam" id="PF04856">
    <property type="entry name" value="Securin"/>
    <property type="match status" value="2"/>
</dbReference>
<evidence type="ECO:0000256" key="8">
    <source>
        <dbReference type="ARBA" id="ARBA00022829"/>
    </source>
</evidence>
<feature type="domain" description="Ig-like" evidence="15">
    <location>
        <begin position="295"/>
        <end position="391"/>
    </location>
</feature>
<dbReference type="InterPro" id="IPR003598">
    <property type="entry name" value="Ig_sub2"/>
</dbReference>
<dbReference type="InterPro" id="IPR007110">
    <property type="entry name" value="Ig-like_dom"/>
</dbReference>
<organism evidence="16 17">
    <name type="scientific">Acipenser oxyrinchus oxyrinchus</name>
    <dbReference type="NCBI Taxonomy" id="40147"/>
    <lineage>
        <taxon>Eukaryota</taxon>
        <taxon>Metazoa</taxon>
        <taxon>Chordata</taxon>
        <taxon>Craniata</taxon>
        <taxon>Vertebrata</taxon>
        <taxon>Euteleostomi</taxon>
        <taxon>Actinopterygii</taxon>
        <taxon>Chondrostei</taxon>
        <taxon>Acipenseriformes</taxon>
        <taxon>Acipenseridae</taxon>
        <taxon>Acipenser</taxon>
    </lineage>
</organism>
<dbReference type="PANTHER" id="PTHR10418:SF2">
    <property type="entry name" value="SECURIN"/>
    <property type="match status" value="1"/>
</dbReference>
<dbReference type="Gene3D" id="2.60.40.10">
    <property type="entry name" value="Immunoglobulins"/>
    <property type="match status" value="1"/>
</dbReference>
<evidence type="ECO:0000256" key="6">
    <source>
        <dbReference type="ARBA" id="ARBA00022737"/>
    </source>
</evidence>
<name>A0AAD8D2A6_ACIOX</name>
<dbReference type="Proteomes" id="UP001230051">
    <property type="component" value="Unassembled WGS sequence"/>
</dbReference>
<evidence type="ECO:0000313" key="17">
    <source>
        <dbReference type="Proteomes" id="UP001230051"/>
    </source>
</evidence>
<dbReference type="InterPro" id="IPR013783">
    <property type="entry name" value="Ig-like_fold"/>
</dbReference>
<evidence type="ECO:0000256" key="3">
    <source>
        <dbReference type="ARBA" id="ARBA00009264"/>
    </source>
</evidence>
<dbReference type="SUPFAM" id="SSF48726">
    <property type="entry name" value="Immunoglobulin"/>
    <property type="match status" value="1"/>
</dbReference>
<dbReference type="SMART" id="SM00408">
    <property type="entry name" value="IGc2"/>
    <property type="match status" value="1"/>
</dbReference>
<keyword evidence="14" id="KW-0472">Membrane</keyword>
<keyword evidence="12" id="KW-0131">Cell cycle</keyword>
<dbReference type="InterPro" id="IPR013106">
    <property type="entry name" value="Ig_V-set"/>
</dbReference>